<dbReference type="AlphaFoldDB" id="A0A7J0D910"/>
<evidence type="ECO:0000259" key="2">
    <source>
        <dbReference type="Pfam" id="PF11886"/>
    </source>
</evidence>
<evidence type="ECO:0000313" key="4">
    <source>
        <dbReference type="Proteomes" id="UP000585474"/>
    </source>
</evidence>
<dbReference type="OrthoDB" id="1750341at2759"/>
<keyword evidence="1" id="KW-0472">Membrane</keyword>
<dbReference type="SUPFAM" id="SSF52540">
    <property type="entry name" value="P-loop containing nucleoside triphosphate hydrolases"/>
    <property type="match status" value="2"/>
</dbReference>
<accession>A0A7J0D910</accession>
<dbReference type="Gene3D" id="3.40.50.300">
    <property type="entry name" value="P-loop containing nucleotide triphosphate hydrolases"/>
    <property type="match status" value="1"/>
</dbReference>
<evidence type="ECO:0000256" key="1">
    <source>
        <dbReference type="SAM" id="Phobius"/>
    </source>
</evidence>
<sequence length="446" mass="48481">MIRVKFLRLAHRLGNTPHNVVVAQVLYRLGLAERLRGRNEGRVGAFSFDHASAMAEQLEAAGQELLDFSCTIMFLGKTGVGKSATINSIFDEVKFGTDAFELGTRRFRMLSKLSGDQGSASAPPEGPNGTATSYDMFFTQQSHVVQQAIRQAAGLMCLMNPVSLVENHSACRTNRTGQSITQWPVPPGKSFATSFTVSSVIASPIKTTTETARRAVCENVQEEKWRCSICSSSHAGFGLTCIFFILIIQLIVSVISILPTSDIPVSFSGQLTKDKEDANLQMEIASSVKHGEGKATSLGFDMHTLGKDMAYTLCSETRLSNYRRNKATMGLTATLLRDALTAGLKVEDQLIVNKRLRLVVSGDVMTGRSDVAYGGILEATLRDKDHPLGRSLSTFGLSVMDWHGDLAIGGNLQSQIPIGWHTNLVATQLRDILTFKPSFAGFSSFS</sequence>
<dbReference type="Proteomes" id="UP000585474">
    <property type="component" value="Unassembled WGS sequence"/>
</dbReference>
<dbReference type="EMBL" id="BJWL01000095">
    <property type="protein sequence ID" value="GFS29660.1"/>
    <property type="molecule type" value="Genomic_DNA"/>
</dbReference>
<reference evidence="4" key="1">
    <citation type="submission" date="2019-07" db="EMBL/GenBank/DDBJ databases">
        <title>De Novo Assembly of kiwifruit Actinidia rufa.</title>
        <authorList>
            <person name="Sugita-Konishi S."/>
            <person name="Sato K."/>
            <person name="Mori E."/>
            <person name="Abe Y."/>
            <person name="Kisaki G."/>
            <person name="Hamano K."/>
            <person name="Suezawa K."/>
            <person name="Otani M."/>
            <person name="Fukuda T."/>
            <person name="Manabe T."/>
            <person name="Gomi K."/>
            <person name="Tabuchi M."/>
            <person name="Akimitsu K."/>
            <person name="Kataoka I."/>
        </authorList>
    </citation>
    <scope>NUCLEOTIDE SEQUENCE [LARGE SCALE GENOMIC DNA]</scope>
    <source>
        <strain evidence="4">cv. Fuchu</strain>
    </source>
</reference>
<keyword evidence="1" id="KW-0812">Transmembrane</keyword>
<organism evidence="3 4">
    <name type="scientific">Actinidia rufa</name>
    <dbReference type="NCBI Taxonomy" id="165716"/>
    <lineage>
        <taxon>Eukaryota</taxon>
        <taxon>Viridiplantae</taxon>
        <taxon>Streptophyta</taxon>
        <taxon>Embryophyta</taxon>
        <taxon>Tracheophyta</taxon>
        <taxon>Spermatophyta</taxon>
        <taxon>Magnoliopsida</taxon>
        <taxon>eudicotyledons</taxon>
        <taxon>Gunneridae</taxon>
        <taxon>Pentapetalae</taxon>
        <taxon>asterids</taxon>
        <taxon>Ericales</taxon>
        <taxon>Actinidiaceae</taxon>
        <taxon>Actinidia</taxon>
    </lineage>
</organism>
<comment type="caution">
    <text evidence="3">The sequence shown here is derived from an EMBL/GenBank/DDBJ whole genome shotgun (WGS) entry which is preliminary data.</text>
</comment>
<dbReference type="InterPro" id="IPR024283">
    <property type="entry name" value="TOC159_MAD"/>
</dbReference>
<name>A0A7J0D910_9ERIC</name>
<evidence type="ECO:0000313" key="3">
    <source>
        <dbReference type="EMBL" id="GFS29660.1"/>
    </source>
</evidence>
<keyword evidence="1" id="KW-1133">Transmembrane helix</keyword>
<dbReference type="InterPro" id="IPR027417">
    <property type="entry name" value="P-loop_NTPase"/>
</dbReference>
<proteinExistence type="predicted"/>
<feature type="transmembrane region" description="Helical" evidence="1">
    <location>
        <begin position="235"/>
        <end position="258"/>
    </location>
</feature>
<keyword evidence="4" id="KW-1185">Reference proteome</keyword>
<protein>
    <submittedName>
        <fullName evidence="3">Multimeric translocon complex in the outer envelope membrane 132</fullName>
    </submittedName>
</protein>
<gene>
    <name evidence="3" type="ORF">Acr_00g0007670</name>
</gene>
<feature type="domain" description="Translocase of chloroplast 159/132 membrane anchor" evidence="2">
    <location>
        <begin position="261"/>
        <end position="426"/>
    </location>
</feature>
<dbReference type="Pfam" id="PF11886">
    <property type="entry name" value="TOC159_MAD"/>
    <property type="match status" value="1"/>
</dbReference>